<evidence type="ECO:0000256" key="4">
    <source>
        <dbReference type="ARBA" id="ARBA00022840"/>
    </source>
</evidence>
<dbReference type="Gene3D" id="3.40.50.300">
    <property type="entry name" value="P-loop containing nucleotide triphosphate hydrolases"/>
    <property type="match status" value="1"/>
</dbReference>
<dbReference type="Pfam" id="PF00005">
    <property type="entry name" value="ABC_tran"/>
    <property type="match status" value="1"/>
</dbReference>
<keyword evidence="2" id="KW-0813">Transport</keyword>
<evidence type="ECO:0000256" key="3">
    <source>
        <dbReference type="ARBA" id="ARBA00022741"/>
    </source>
</evidence>
<dbReference type="GO" id="GO:0016887">
    <property type="term" value="F:ATP hydrolysis activity"/>
    <property type="evidence" value="ECO:0007669"/>
    <property type="project" value="InterPro"/>
</dbReference>
<comment type="similarity">
    <text evidence="1">Belongs to the ABC transporter superfamily.</text>
</comment>
<evidence type="ECO:0000256" key="2">
    <source>
        <dbReference type="ARBA" id="ARBA00022448"/>
    </source>
</evidence>
<dbReference type="AlphaFoldDB" id="A0A941GDD2"/>
<dbReference type="RefSeq" id="WP_212119706.1">
    <property type="nucleotide sequence ID" value="NZ_JAGTPX020000006.1"/>
</dbReference>
<dbReference type="PROSITE" id="PS00211">
    <property type="entry name" value="ABC_TRANSPORTER_1"/>
    <property type="match status" value="1"/>
</dbReference>
<name>A0A941GDD2_NIACI</name>
<dbReference type="EMBL" id="JAGTPX010000015">
    <property type="protein sequence ID" value="MBR8670761.1"/>
    <property type="molecule type" value="Genomic_DNA"/>
</dbReference>
<dbReference type="GO" id="GO:0022857">
    <property type="term" value="F:transmembrane transporter activity"/>
    <property type="evidence" value="ECO:0007669"/>
    <property type="project" value="UniProtKB-ARBA"/>
</dbReference>
<comment type="caution">
    <text evidence="6">The sequence shown here is derived from an EMBL/GenBank/DDBJ whole genome shotgun (WGS) entry which is preliminary data.</text>
</comment>
<organism evidence="6">
    <name type="scientific">Niallia circulans</name>
    <name type="common">Bacillus circulans</name>
    <dbReference type="NCBI Taxonomy" id="1397"/>
    <lineage>
        <taxon>Bacteria</taxon>
        <taxon>Bacillati</taxon>
        <taxon>Bacillota</taxon>
        <taxon>Bacilli</taxon>
        <taxon>Bacillales</taxon>
        <taxon>Bacillaceae</taxon>
        <taxon>Niallia</taxon>
    </lineage>
</organism>
<dbReference type="PROSITE" id="PS50893">
    <property type="entry name" value="ABC_TRANSPORTER_2"/>
    <property type="match status" value="1"/>
</dbReference>
<proteinExistence type="inferred from homology"/>
<dbReference type="PANTHER" id="PTHR42798:SF6">
    <property type="entry name" value="CELL DIVISION ATP-BINDING PROTEIN FTSE"/>
    <property type="match status" value="1"/>
</dbReference>
<keyword evidence="3" id="KW-0547">Nucleotide-binding</keyword>
<dbReference type="InterPro" id="IPR003593">
    <property type="entry name" value="AAA+_ATPase"/>
</dbReference>
<evidence type="ECO:0000256" key="1">
    <source>
        <dbReference type="ARBA" id="ARBA00005417"/>
    </source>
</evidence>
<dbReference type="InterPro" id="IPR003439">
    <property type="entry name" value="ABC_transporter-like_ATP-bd"/>
</dbReference>
<dbReference type="SUPFAM" id="SSF52540">
    <property type="entry name" value="P-loop containing nucleoside triphosphate hydrolases"/>
    <property type="match status" value="1"/>
</dbReference>
<dbReference type="PANTHER" id="PTHR42798">
    <property type="entry name" value="LIPOPROTEIN-RELEASING SYSTEM ATP-BINDING PROTEIN LOLD"/>
    <property type="match status" value="1"/>
</dbReference>
<feature type="domain" description="ABC transporter" evidence="5">
    <location>
        <begin position="6"/>
        <end position="224"/>
    </location>
</feature>
<dbReference type="GO" id="GO:0005524">
    <property type="term" value="F:ATP binding"/>
    <property type="evidence" value="ECO:0007669"/>
    <property type="project" value="UniProtKB-KW"/>
</dbReference>
<dbReference type="InterPro" id="IPR027417">
    <property type="entry name" value="P-loop_NTPase"/>
</dbReference>
<evidence type="ECO:0000259" key="5">
    <source>
        <dbReference type="PROSITE" id="PS50893"/>
    </source>
</evidence>
<dbReference type="FunFam" id="3.40.50.300:FF:000032">
    <property type="entry name" value="Export ABC transporter ATP-binding protein"/>
    <property type="match status" value="1"/>
</dbReference>
<reference evidence="6" key="1">
    <citation type="submission" date="2021-04" db="EMBL/GenBank/DDBJ databases">
        <title>Genomic analysis of electroactive and textile dye degrading Bacillus circulans strain: DC10 isolated from constructed wetland-microbial fuel cells treating textile dye wastewaters.</title>
        <authorList>
            <person name="Patel D.U."/>
            <person name="Desai C.R."/>
        </authorList>
    </citation>
    <scope>NUCLEOTIDE SEQUENCE</scope>
    <source>
        <strain evidence="6">DC10</strain>
    </source>
</reference>
<protein>
    <submittedName>
        <fullName evidence="6">ABC transporter ATP-binding protein</fullName>
    </submittedName>
</protein>
<evidence type="ECO:0000313" key="6">
    <source>
        <dbReference type="EMBL" id="MBR8670761.1"/>
    </source>
</evidence>
<gene>
    <name evidence="6" type="ORF">KD144_14555</name>
</gene>
<dbReference type="InterPro" id="IPR017871">
    <property type="entry name" value="ABC_transporter-like_CS"/>
</dbReference>
<keyword evidence="4 6" id="KW-0067">ATP-binding</keyword>
<dbReference type="CDD" id="cd03255">
    <property type="entry name" value="ABC_MJ0796_LolCDE_FtsE"/>
    <property type="match status" value="1"/>
</dbReference>
<accession>A0A941GDD2</accession>
<dbReference type="InterPro" id="IPR017911">
    <property type="entry name" value="MacB-like_ATP-bd"/>
</dbReference>
<sequence length="224" mass="24705">MTNEIMRLENITKSFGDGGTTVTILKDISFSLKRGEFIAIVGPSGSGKSTLLSIIGALLTPSSGKVMIDKSNIADYKPAKLTSVRRDKIGFVFQSSNLIPYLTVKDQLMLIGNISNQNKKIYDLRSAELIQHLGLNHRVKTFPNQLSGGEKQRVAIARAFMNDPDIVLADEPTASLDSERGKQVVNMIAKEVKSRNKAAIMVTHDERMLHVCDRVLHLEDGKLI</sequence>
<dbReference type="GO" id="GO:0098796">
    <property type="term" value="C:membrane protein complex"/>
    <property type="evidence" value="ECO:0007669"/>
    <property type="project" value="UniProtKB-ARBA"/>
</dbReference>
<dbReference type="SMART" id="SM00382">
    <property type="entry name" value="AAA"/>
    <property type="match status" value="1"/>
</dbReference>